<evidence type="ECO:0000256" key="1">
    <source>
        <dbReference type="SAM" id="MobiDB-lite"/>
    </source>
</evidence>
<dbReference type="Proteomes" id="UP001220530">
    <property type="component" value="Chromosome"/>
</dbReference>
<evidence type="ECO:0000313" key="2">
    <source>
        <dbReference type="EMBL" id="WDR01448.1"/>
    </source>
</evidence>
<evidence type="ECO:0000313" key="3">
    <source>
        <dbReference type="Proteomes" id="UP001220530"/>
    </source>
</evidence>
<dbReference type="EMBL" id="CP118246">
    <property type="protein sequence ID" value="WDR01448.1"/>
    <property type="molecule type" value="Genomic_DNA"/>
</dbReference>
<evidence type="ECO:0008006" key="4">
    <source>
        <dbReference type="Google" id="ProtNLM"/>
    </source>
</evidence>
<proteinExistence type="predicted"/>
<keyword evidence="3" id="KW-1185">Reference proteome</keyword>
<name>A0ABY7YJG4_9HYPH</name>
<dbReference type="RefSeq" id="WP_282217859.1">
    <property type="nucleotide sequence ID" value="NZ_CP118246.1"/>
</dbReference>
<sequence>MANAIGISPPAMINRIVHREATPAGAELAKVAVLTQKVRTAVDNSADPKTADEPDPKPIVVSNGADVDRLV</sequence>
<feature type="region of interest" description="Disordered" evidence="1">
    <location>
        <begin position="42"/>
        <end position="71"/>
    </location>
</feature>
<accession>A0ABY7YJG4</accession>
<reference evidence="2 3" key="1">
    <citation type="submission" date="2023-02" db="EMBL/GenBank/DDBJ databases">
        <title>Devosia algicola sp. nov., isolated from the phycosphere of marine algae.</title>
        <authorList>
            <person name="Kim J.M."/>
            <person name="Lee J.K."/>
            <person name="Choi B.J."/>
            <person name="Bayburt H."/>
            <person name="Jeon C.O."/>
        </authorList>
    </citation>
    <scope>NUCLEOTIDE SEQUENCE [LARGE SCALE GENOMIC DNA]</scope>
    <source>
        <strain evidence="2 3">G20-9</strain>
    </source>
</reference>
<gene>
    <name evidence="2" type="ORF">PSQ19_11600</name>
</gene>
<organism evidence="2 3">
    <name type="scientific">Devosia algicola</name>
    <dbReference type="NCBI Taxonomy" id="3026418"/>
    <lineage>
        <taxon>Bacteria</taxon>
        <taxon>Pseudomonadati</taxon>
        <taxon>Pseudomonadota</taxon>
        <taxon>Alphaproteobacteria</taxon>
        <taxon>Hyphomicrobiales</taxon>
        <taxon>Devosiaceae</taxon>
        <taxon>Devosia</taxon>
    </lineage>
</organism>
<protein>
    <recommendedName>
        <fullName evidence="4">XRE family transcriptional regulator</fullName>
    </recommendedName>
</protein>